<feature type="compositionally biased region" description="Polar residues" evidence="1">
    <location>
        <begin position="48"/>
        <end position="58"/>
    </location>
</feature>
<feature type="region of interest" description="Disordered" evidence="1">
    <location>
        <begin position="39"/>
        <end position="65"/>
    </location>
</feature>
<dbReference type="EMBL" id="JN638751">
    <property type="protein sequence ID" value="AEO93509.1"/>
    <property type="molecule type" value="Genomic_DNA"/>
</dbReference>
<accession>G3M9Z1</accession>
<dbReference type="InterPro" id="IPR036737">
    <property type="entry name" value="OmpA-like_sf"/>
</dbReference>
<dbReference type="GeneID" id="18563465"/>
<keyword evidence="2" id="KW-0812">Transmembrane</keyword>
<dbReference type="Pfam" id="PF00691">
    <property type="entry name" value="OmpA"/>
    <property type="match status" value="1"/>
</dbReference>
<organism evidence="4 5">
    <name type="scientific">Bacillus phage G</name>
    <dbReference type="NCBI Taxonomy" id="2884420"/>
    <lineage>
        <taxon>Viruses</taxon>
        <taxon>Duplodnaviria</taxon>
        <taxon>Heunggongvirae</taxon>
        <taxon>Uroviricota</taxon>
        <taxon>Caudoviricetes</taxon>
        <taxon>Donellivirus</taxon>
        <taxon>Donellivirus gee</taxon>
    </lineage>
</organism>
<dbReference type="Pfam" id="PF09084">
    <property type="entry name" value="NMT1"/>
    <property type="match status" value="1"/>
</dbReference>
<keyword evidence="2" id="KW-1133">Transmembrane helix</keyword>
<feature type="transmembrane region" description="Helical" evidence="2">
    <location>
        <begin position="12"/>
        <end position="34"/>
    </location>
</feature>
<feature type="domain" description="OmpA-like" evidence="3">
    <location>
        <begin position="398"/>
        <end position="517"/>
    </location>
</feature>
<proteinExistence type="predicted"/>
<evidence type="ECO:0000313" key="4">
    <source>
        <dbReference type="EMBL" id="AEO93509.1"/>
    </source>
</evidence>
<dbReference type="Gene3D" id="3.30.1330.60">
    <property type="entry name" value="OmpA-like domain"/>
    <property type="match status" value="1"/>
</dbReference>
<dbReference type="InterPro" id="IPR050330">
    <property type="entry name" value="Bact_OuterMem_StrucFunc"/>
</dbReference>
<gene>
    <name evidence="4" type="primary">250</name>
    <name evidence="4" type="ORF">G_250</name>
</gene>
<evidence type="ECO:0000256" key="2">
    <source>
        <dbReference type="SAM" id="Phobius"/>
    </source>
</evidence>
<dbReference type="InterPro" id="IPR015168">
    <property type="entry name" value="SsuA/THI5"/>
</dbReference>
<dbReference type="KEGG" id="vg:18563465"/>
<evidence type="ECO:0000259" key="3">
    <source>
        <dbReference type="PROSITE" id="PS51123"/>
    </source>
</evidence>
<protein>
    <submittedName>
        <fullName evidence="4">Gp250</fullName>
    </submittedName>
</protein>
<dbReference type="SUPFAM" id="SSF103088">
    <property type="entry name" value="OmpA-like"/>
    <property type="match status" value="1"/>
</dbReference>
<evidence type="ECO:0000313" key="5">
    <source>
        <dbReference type="Proteomes" id="UP000009273"/>
    </source>
</evidence>
<dbReference type="SUPFAM" id="SSF53850">
    <property type="entry name" value="Periplasmic binding protein-like II"/>
    <property type="match status" value="1"/>
</dbReference>
<dbReference type="InterPro" id="IPR006665">
    <property type="entry name" value="OmpA-like"/>
</dbReference>
<dbReference type="Gene3D" id="3.40.190.10">
    <property type="entry name" value="Periplasmic binding protein-like II"/>
    <property type="match status" value="1"/>
</dbReference>
<dbReference type="PANTHER" id="PTHR30329">
    <property type="entry name" value="STATOR ELEMENT OF FLAGELLAR MOTOR COMPLEX"/>
    <property type="match status" value="1"/>
</dbReference>
<dbReference type="CDD" id="cd07185">
    <property type="entry name" value="OmpA_C-like"/>
    <property type="match status" value="1"/>
</dbReference>
<name>G3M9Z1_9CAUD</name>
<dbReference type="RefSeq" id="YP_009015553.1">
    <property type="nucleotide sequence ID" value="NC_023719.1"/>
</dbReference>
<dbReference type="Proteomes" id="UP000009273">
    <property type="component" value="Segment"/>
</dbReference>
<sequence length="518" mass="57377">MKKTKLTLVGKIVIFVFVLALVLGGVFLIGGFNFSKDDNDTPSKDTKTTQNSNVSNELPKNENSNNEINLSLTEKISWKPILDANGGLTTQPGSVYDKLGIKVNIKIDGDAVSISNDFIENNVNALAYTINRYAGTYKKFKDNNAEPIMPYIVDSSDGSDGIVVKEGINSVNDFIGKKIAVPNLTAAQTMIWWLMLKSDLNEDQIEKIKSNMTLYKSTVAASEAFFKGEADVVVTRQPYLTNAKNTPGMKVLFTTKSANNLILDGILFRKDFADQNPEVVSKFIDGALQSININTFDNIKTIDIFKDKTDEELNQMLTELKFSDYSANHNLLNGVSQDLFNDMNKVWNKIGESVDNDAASKAFSTKFIDGLSSKYTLEKVETKTVDEETRQKALSQDNDEALLKKSTTINFKSNSAKFVNEDEAKKALNEFINIAQFLDGAIIQIEGNIAGKDNSEVGKQLSLQRAKTVAEYLKQQGVDPSRFVVVGNGTSKQIASNDTEEGMKKNRRTDIVFKIVEE</sequence>
<dbReference type="PROSITE" id="PS51123">
    <property type="entry name" value="OMPA_2"/>
    <property type="match status" value="1"/>
</dbReference>
<evidence type="ECO:0000256" key="1">
    <source>
        <dbReference type="SAM" id="MobiDB-lite"/>
    </source>
</evidence>
<dbReference type="PANTHER" id="PTHR30329:SF21">
    <property type="entry name" value="LIPOPROTEIN YIAD-RELATED"/>
    <property type="match status" value="1"/>
</dbReference>
<reference evidence="4 5" key="1">
    <citation type="submission" date="2011-09" db="EMBL/GenBank/DDBJ databases">
        <authorList>
            <person name="Pope W.H."/>
            <person name="Pedulla M.L."/>
            <person name="Ford M.E."/>
            <person name="Peebles C.L."/>
            <person name="Hatfull G.H."/>
            <person name="Hendrix R.W."/>
        </authorList>
    </citation>
    <scope>NUCLEOTIDE SEQUENCE [LARGE SCALE GENOMIC DNA]</scope>
    <source>
        <strain evidence="4">G</strain>
    </source>
</reference>
<keyword evidence="2" id="KW-0472">Membrane</keyword>
<keyword evidence="5" id="KW-1185">Reference proteome</keyword>